<name>A0ABD5UCX8_9EURY</name>
<evidence type="ECO:0000313" key="3">
    <source>
        <dbReference type="Proteomes" id="UP001596406"/>
    </source>
</evidence>
<dbReference type="InterPro" id="IPR058469">
    <property type="entry name" value="DUF8156"/>
</dbReference>
<sequence length="92" mass="10855">MGRTNPTFRDQLRAFEARWQPYRRTLRRRDQPHFDRLIDQAAAHADAAGVVNQRDPYQPILLSIALEQERRLTTLEERIDDVDQPEDDAVQN</sequence>
<keyword evidence="3" id="KW-1185">Reference proteome</keyword>
<gene>
    <name evidence="2" type="ORF">ACFQHK_18135</name>
</gene>
<dbReference type="EMBL" id="JBHSXM010000005">
    <property type="protein sequence ID" value="MFC6838405.1"/>
    <property type="molecule type" value="Genomic_DNA"/>
</dbReference>
<protein>
    <recommendedName>
        <fullName evidence="1">DUF8156 domain-containing protein</fullName>
    </recommendedName>
</protein>
<proteinExistence type="predicted"/>
<comment type="caution">
    <text evidence="2">The sequence shown here is derived from an EMBL/GenBank/DDBJ whole genome shotgun (WGS) entry which is preliminary data.</text>
</comment>
<dbReference type="Pfam" id="PF26485">
    <property type="entry name" value="DUF8156"/>
    <property type="match status" value="1"/>
</dbReference>
<feature type="domain" description="DUF8156" evidence="1">
    <location>
        <begin position="1"/>
        <end position="89"/>
    </location>
</feature>
<evidence type="ECO:0000259" key="1">
    <source>
        <dbReference type="Pfam" id="PF26485"/>
    </source>
</evidence>
<organism evidence="2 3">
    <name type="scientific">Halomarina ordinaria</name>
    <dbReference type="NCBI Taxonomy" id="3033939"/>
    <lineage>
        <taxon>Archaea</taxon>
        <taxon>Methanobacteriati</taxon>
        <taxon>Methanobacteriota</taxon>
        <taxon>Stenosarchaea group</taxon>
        <taxon>Halobacteria</taxon>
        <taxon>Halobacteriales</taxon>
        <taxon>Natronomonadaceae</taxon>
        <taxon>Halomarina</taxon>
    </lineage>
</organism>
<reference evidence="2 3" key="1">
    <citation type="journal article" date="2019" name="Int. J. Syst. Evol. Microbiol.">
        <title>The Global Catalogue of Microorganisms (GCM) 10K type strain sequencing project: providing services to taxonomists for standard genome sequencing and annotation.</title>
        <authorList>
            <consortium name="The Broad Institute Genomics Platform"/>
            <consortium name="The Broad Institute Genome Sequencing Center for Infectious Disease"/>
            <person name="Wu L."/>
            <person name="Ma J."/>
        </authorList>
    </citation>
    <scope>NUCLEOTIDE SEQUENCE [LARGE SCALE GENOMIC DNA]</scope>
    <source>
        <strain evidence="2 3">PSRA2</strain>
    </source>
</reference>
<accession>A0ABD5UCX8</accession>
<evidence type="ECO:0000313" key="2">
    <source>
        <dbReference type="EMBL" id="MFC6838405.1"/>
    </source>
</evidence>
<dbReference type="Proteomes" id="UP001596406">
    <property type="component" value="Unassembled WGS sequence"/>
</dbReference>
<dbReference type="RefSeq" id="WP_304450093.1">
    <property type="nucleotide sequence ID" value="NZ_JARRAH010000005.1"/>
</dbReference>
<dbReference type="AlphaFoldDB" id="A0ABD5UCX8"/>